<organism evidence="2 3">
    <name type="scientific">Anaeroselena agilis</name>
    <dbReference type="NCBI Taxonomy" id="3063788"/>
    <lineage>
        <taxon>Bacteria</taxon>
        <taxon>Bacillati</taxon>
        <taxon>Bacillota</taxon>
        <taxon>Negativicutes</taxon>
        <taxon>Acetonemataceae</taxon>
        <taxon>Anaeroselena</taxon>
    </lineage>
</organism>
<gene>
    <name evidence="2" type="ORF">Q4T40_04130</name>
</gene>
<comment type="caution">
    <text evidence="2">The sequence shown here is derived from an EMBL/GenBank/DDBJ whole genome shotgun (WGS) entry which is preliminary data.</text>
</comment>
<dbReference type="SUPFAM" id="SSF50156">
    <property type="entry name" value="PDZ domain-like"/>
    <property type="match status" value="2"/>
</dbReference>
<dbReference type="Pfam" id="PF17820">
    <property type="entry name" value="PDZ_6"/>
    <property type="match status" value="1"/>
</dbReference>
<evidence type="ECO:0000313" key="2">
    <source>
        <dbReference type="EMBL" id="MDT8900430.1"/>
    </source>
</evidence>
<keyword evidence="3" id="KW-1185">Reference proteome</keyword>
<dbReference type="InterPro" id="IPR001478">
    <property type="entry name" value="PDZ"/>
</dbReference>
<dbReference type="InterPro" id="IPR036034">
    <property type="entry name" value="PDZ_sf"/>
</dbReference>
<evidence type="ECO:0000313" key="3">
    <source>
        <dbReference type="Proteomes" id="UP001254848"/>
    </source>
</evidence>
<dbReference type="Pfam" id="PF13180">
    <property type="entry name" value="PDZ_2"/>
    <property type="match status" value="1"/>
</dbReference>
<sequence>MLRKLLELKRLVFMTLAVFILTWPTVQAGTMTAKIGDDEWITGTELWYSPSFFASADEAVRTIKSLENRYVGWKGYPIRDVQIDWDRLRVYGVEEGTHTYQKWVYTGVGVLGGHNVPVVEPYRYEETSLVPFGQVKDILLWHYPKTSRENKWGVDIRLSGEQQVILRAKSLDDAKNIANAIATLAVAQGKRLPVKAGLGVYADPAAEGKERANLKWTQNTGAVVADVIDNSPAAVAGIQVGDIILTLGGTEVTNGLKLRELLSVLSMGSDKPDYPMDFSFVRKGVAGSGQIKLANSNYNIDRIAKNAVPPSSAADKPGFGVSVRSVNADDAKMLNLSTVQGLLVTDVRKNSLAEKMNIQLNDVIIEVNGTTVNTTDQLKQVLTAGTVASAKVIRAGNPLILEAPISF</sequence>
<dbReference type="EMBL" id="JAUOZS010000001">
    <property type="protein sequence ID" value="MDT8900430.1"/>
    <property type="molecule type" value="Genomic_DNA"/>
</dbReference>
<dbReference type="PANTHER" id="PTHR47389:SF4">
    <property type="entry name" value="OS09G0436400 PROTEIN"/>
    <property type="match status" value="1"/>
</dbReference>
<dbReference type="PANTHER" id="PTHR47389">
    <property type="entry name" value="OS09G0436400 PROTEIN"/>
    <property type="match status" value="1"/>
</dbReference>
<protein>
    <submittedName>
        <fullName evidence="2">PDZ domain-containing protein</fullName>
    </submittedName>
</protein>
<feature type="domain" description="PDZ" evidence="1">
    <location>
        <begin position="183"/>
        <end position="265"/>
    </location>
</feature>
<dbReference type="InterPro" id="IPR041489">
    <property type="entry name" value="PDZ_6"/>
</dbReference>
<reference evidence="2 3" key="1">
    <citation type="submission" date="2023-07" db="EMBL/GenBank/DDBJ databases">
        <title>The novel representative of Negativicutes class, Anaeroselena agilis gen. nov. sp. nov.</title>
        <authorList>
            <person name="Prokofeva M.I."/>
            <person name="Elcheninov A.G."/>
            <person name="Klyukina A."/>
            <person name="Kublanov I.V."/>
            <person name="Frolov E.N."/>
            <person name="Podosokorskaya O.A."/>
        </authorList>
    </citation>
    <scope>NUCLEOTIDE SEQUENCE [LARGE SCALE GENOMIC DNA]</scope>
    <source>
        <strain evidence="2 3">4137-cl</strain>
    </source>
</reference>
<dbReference type="PROSITE" id="PS50106">
    <property type="entry name" value="PDZ"/>
    <property type="match status" value="2"/>
</dbReference>
<dbReference type="Gene3D" id="2.30.42.10">
    <property type="match status" value="2"/>
</dbReference>
<dbReference type="RefSeq" id="WP_413778975.1">
    <property type="nucleotide sequence ID" value="NZ_JAUOZS010000001.1"/>
</dbReference>
<evidence type="ECO:0000259" key="1">
    <source>
        <dbReference type="PROSITE" id="PS50106"/>
    </source>
</evidence>
<accession>A0ABU3NVI2</accession>
<proteinExistence type="predicted"/>
<dbReference type="SMART" id="SM00228">
    <property type="entry name" value="PDZ"/>
    <property type="match status" value="2"/>
</dbReference>
<feature type="domain" description="PDZ" evidence="1">
    <location>
        <begin position="297"/>
        <end position="396"/>
    </location>
</feature>
<dbReference type="Proteomes" id="UP001254848">
    <property type="component" value="Unassembled WGS sequence"/>
</dbReference>
<name>A0ABU3NVI2_9FIRM</name>